<evidence type="ECO:0000256" key="1">
    <source>
        <dbReference type="ARBA" id="ARBA00005417"/>
    </source>
</evidence>
<evidence type="ECO:0000313" key="9">
    <source>
        <dbReference type="Proteomes" id="UP001284901"/>
    </source>
</evidence>
<gene>
    <name evidence="7" type="ORF">R6G74_08020</name>
    <name evidence="8" type="ORF">R6P33_02365</name>
</gene>
<name>A0AAW9HQY3_9ACTO</name>
<dbReference type="PANTHER" id="PTHR43335:SF4">
    <property type="entry name" value="ABC TRANSPORTER, ATP-BINDING PROTEIN"/>
    <property type="match status" value="1"/>
</dbReference>
<dbReference type="InterPro" id="IPR027417">
    <property type="entry name" value="P-loop_NTPase"/>
</dbReference>
<dbReference type="PROSITE" id="PS50893">
    <property type="entry name" value="ABC_TRANSPORTER_2"/>
    <property type="match status" value="1"/>
</dbReference>
<dbReference type="PANTHER" id="PTHR43335">
    <property type="entry name" value="ABC TRANSPORTER, ATP-BINDING PROTEIN"/>
    <property type="match status" value="1"/>
</dbReference>
<dbReference type="InterPro" id="IPR003439">
    <property type="entry name" value="ABC_transporter-like_ATP-bd"/>
</dbReference>
<evidence type="ECO:0000256" key="3">
    <source>
        <dbReference type="ARBA" id="ARBA00022741"/>
    </source>
</evidence>
<comment type="similarity">
    <text evidence="1">Belongs to the ABC transporter superfamily.</text>
</comment>
<feature type="region of interest" description="Disordered" evidence="5">
    <location>
        <begin position="222"/>
        <end position="249"/>
    </location>
</feature>
<keyword evidence="2" id="KW-0813">Transport</keyword>
<reference evidence="7 9" key="1">
    <citation type="submission" date="2023-10" db="EMBL/GenBank/DDBJ databases">
        <title>Whole Genome based description of the genera Actinobaculum and Actinotignum reveals a complex phylogenetic relationship within the species included in the genus Actinotignum.</title>
        <authorList>
            <person name="Jensen C.S."/>
            <person name="Dargis R."/>
            <person name="Kemp M."/>
            <person name="Christensen J.J."/>
        </authorList>
    </citation>
    <scope>NUCLEOTIDE SEQUENCE</scope>
    <source>
        <strain evidence="8 9">SLA_B089</strain>
        <strain evidence="7">SLA_B245</strain>
    </source>
</reference>
<dbReference type="Gene3D" id="3.40.50.300">
    <property type="entry name" value="P-loop containing nucleotide triphosphate hydrolases"/>
    <property type="match status" value="1"/>
</dbReference>
<dbReference type="InterPro" id="IPR003593">
    <property type="entry name" value="AAA+_ATPase"/>
</dbReference>
<sequence>MTTLPIETKDLSKIYRGQSALHNLTLSFPPGQIVGLAGHNGCGKSTLIRLLVGLEPPTHGQALIFGHPYRQLDYPLRYVGTLLGGSGATRSRTVRQHLAWIAATHHFASQRIDEVLHTVGLDRVATRKAGKLSLGMNQRLGLAAALLGDPPVLLLDEPSNGLDPQGIELLAQLIAMWRREGKTVVLSSHLLDFLADTCDRLVVLEQGSVVYDGAATLAHGNLASGRWPSHPNTTEKATGAAKHEGDTDA</sequence>
<proteinExistence type="inferred from homology"/>
<protein>
    <submittedName>
        <fullName evidence="7">ATP-binding cassette domain-containing protein</fullName>
    </submittedName>
</protein>
<evidence type="ECO:0000256" key="5">
    <source>
        <dbReference type="SAM" id="MobiDB-lite"/>
    </source>
</evidence>
<keyword evidence="4 7" id="KW-0067">ATP-binding</keyword>
<dbReference type="EMBL" id="JAWNFV010000018">
    <property type="protein sequence ID" value="MDY5141248.1"/>
    <property type="molecule type" value="Genomic_DNA"/>
</dbReference>
<dbReference type="GO" id="GO:0016887">
    <property type="term" value="F:ATP hydrolysis activity"/>
    <property type="evidence" value="ECO:0007669"/>
    <property type="project" value="InterPro"/>
</dbReference>
<dbReference type="AlphaFoldDB" id="A0AAW9HQY3"/>
<evidence type="ECO:0000256" key="2">
    <source>
        <dbReference type="ARBA" id="ARBA00022448"/>
    </source>
</evidence>
<organism evidence="7 10">
    <name type="scientific">Actinotignum timonense</name>
    <dbReference type="NCBI Taxonomy" id="1870995"/>
    <lineage>
        <taxon>Bacteria</taxon>
        <taxon>Bacillati</taxon>
        <taxon>Actinomycetota</taxon>
        <taxon>Actinomycetes</taxon>
        <taxon>Actinomycetales</taxon>
        <taxon>Actinomycetaceae</taxon>
        <taxon>Actinotignum</taxon>
    </lineage>
</organism>
<dbReference type="Proteomes" id="UP001288320">
    <property type="component" value="Unassembled WGS sequence"/>
</dbReference>
<dbReference type="SUPFAM" id="SSF52540">
    <property type="entry name" value="P-loop containing nucleoside triphosphate hydrolases"/>
    <property type="match status" value="1"/>
</dbReference>
<comment type="caution">
    <text evidence="7">The sequence shown here is derived from an EMBL/GenBank/DDBJ whole genome shotgun (WGS) entry which is preliminary data.</text>
</comment>
<evidence type="ECO:0000259" key="6">
    <source>
        <dbReference type="PROSITE" id="PS50893"/>
    </source>
</evidence>
<dbReference type="GeneID" id="92814498"/>
<dbReference type="Pfam" id="PF00005">
    <property type="entry name" value="ABC_tran"/>
    <property type="match status" value="1"/>
</dbReference>
<dbReference type="RefSeq" id="WP_159455009.1">
    <property type="nucleotide sequence ID" value="NZ_CAUPFC010000014.1"/>
</dbReference>
<keyword evidence="3" id="KW-0547">Nucleotide-binding</keyword>
<evidence type="ECO:0000256" key="4">
    <source>
        <dbReference type="ARBA" id="ARBA00022840"/>
    </source>
</evidence>
<keyword evidence="9" id="KW-1185">Reference proteome</keyword>
<accession>A0AAW9HQY3</accession>
<evidence type="ECO:0000313" key="7">
    <source>
        <dbReference type="EMBL" id="MDY5141248.1"/>
    </source>
</evidence>
<dbReference type="Proteomes" id="UP001284901">
    <property type="component" value="Unassembled WGS sequence"/>
</dbReference>
<evidence type="ECO:0000313" key="10">
    <source>
        <dbReference type="Proteomes" id="UP001288320"/>
    </source>
</evidence>
<evidence type="ECO:0000313" key="8">
    <source>
        <dbReference type="EMBL" id="MDY5145869.1"/>
    </source>
</evidence>
<feature type="domain" description="ABC transporter" evidence="6">
    <location>
        <begin position="6"/>
        <end position="231"/>
    </location>
</feature>
<dbReference type="GO" id="GO:0005524">
    <property type="term" value="F:ATP binding"/>
    <property type="evidence" value="ECO:0007669"/>
    <property type="project" value="UniProtKB-KW"/>
</dbReference>
<dbReference type="EMBL" id="JAWNFY010000005">
    <property type="protein sequence ID" value="MDY5145869.1"/>
    <property type="molecule type" value="Genomic_DNA"/>
</dbReference>
<dbReference type="SMART" id="SM00382">
    <property type="entry name" value="AAA"/>
    <property type="match status" value="1"/>
</dbReference>